<dbReference type="InterPro" id="IPR027304">
    <property type="entry name" value="Trigger_fact/SurA_dom_sf"/>
</dbReference>
<organism evidence="3 4">
    <name type="scientific">Adhaeretor mobilis</name>
    <dbReference type="NCBI Taxonomy" id="1930276"/>
    <lineage>
        <taxon>Bacteria</taxon>
        <taxon>Pseudomonadati</taxon>
        <taxon>Planctomycetota</taxon>
        <taxon>Planctomycetia</taxon>
        <taxon>Pirellulales</taxon>
        <taxon>Lacipirellulaceae</taxon>
        <taxon>Adhaeretor</taxon>
    </lineage>
</organism>
<dbReference type="EMBL" id="CP036263">
    <property type="protein sequence ID" value="QDS99204.1"/>
    <property type="molecule type" value="Genomic_DNA"/>
</dbReference>
<proteinExistence type="predicted"/>
<dbReference type="InterPro" id="IPR050245">
    <property type="entry name" value="PrsA_foldase"/>
</dbReference>
<sequence length="341" mass="38975" precursor="true">MDRTFTSRMCVIAVLAACGLPIFPCTVAKAVEDVVATVNGHDITLPEFRRSLLDHRAAVFDYFSRQYGADEVQGKFWTSSFDGEVPLKKLRKLALDSSVRIKLQQQLALEKGLVRDISYAAFLRRLAEENRNRKRAVENHEPIYGPVEYSESTGYTHNFSLLVVRLKQSLADDDCEITVAELRDFYEANKEQFKRPDPVTFRGLRASDTDAKEILRQLASQLREGGEIKDSMQSKRAGLVYFEQTIRDTARRGELSGSVDFSPEVRELPMGAIKLFDQASELFLIQVVARRDMGYYLFNDKLKRVLQRRYIDHAYESSIAQRVNEAEVVVDELVYGRVMAH</sequence>
<dbReference type="Gene3D" id="6.10.140.970">
    <property type="match status" value="1"/>
</dbReference>
<keyword evidence="1" id="KW-0732">Signal</keyword>
<dbReference type="SUPFAM" id="SSF109998">
    <property type="entry name" value="Triger factor/SurA peptide-binding domain-like"/>
    <property type="match status" value="1"/>
</dbReference>
<evidence type="ECO:0000256" key="1">
    <source>
        <dbReference type="SAM" id="SignalP"/>
    </source>
</evidence>
<reference evidence="3 4" key="1">
    <citation type="submission" date="2019-02" db="EMBL/GenBank/DDBJ databases">
        <title>Deep-cultivation of Planctomycetes and their phenomic and genomic characterization uncovers novel biology.</title>
        <authorList>
            <person name="Wiegand S."/>
            <person name="Jogler M."/>
            <person name="Boedeker C."/>
            <person name="Pinto D."/>
            <person name="Vollmers J."/>
            <person name="Rivas-Marin E."/>
            <person name="Kohn T."/>
            <person name="Peeters S.H."/>
            <person name="Heuer A."/>
            <person name="Rast P."/>
            <person name="Oberbeckmann S."/>
            <person name="Bunk B."/>
            <person name="Jeske O."/>
            <person name="Meyerdierks A."/>
            <person name="Storesund J.E."/>
            <person name="Kallscheuer N."/>
            <person name="Luecker S."/>
            <person name="Lage O.M."/>
            <person name="Pohl T."/>
            <person name="Merkel B.J."/>
            <person name="Hornburger P."/>
            <person name="Mueller R.-W."/>
            <person name="Bruemmer F."/>
            <person name="Labrenz M."/>
            <person name="Spormann A.M."/>
            <person name="Op den Camp H."/>
            <person name="Overmann J."/>
            <person name="Amann R."/>
            <person name="Jetten M.S.M."/>
            <person name="Mascher T."/>
            <person name="Medema M.H."/>
            <person name="Devos D.P."/>
            <person name="Kaster A.-K."/>
            <person name="Ovreas L."/>
            <person name="Rohde M."/>
            <person name="Galperin M.Y."/>
            <person name="Jogler C."/>
        </authorList>
    </citation>
    <scope>NUCLEOTIDE SEQUENCE [LARGE SCALE GENOMIC DNA]</scope>
    <source>
        <strain evidence="3 4">HG15A2</strain>
    </source>
</reference>
<dbReference type="Proteomes" id="UP000319852">
    <property type="component" value="Chromosome"/>
</dbReference>
<feature type="signal peptide" evidence="1">
    <location>
        <begin position="1"/>
        <end position="30"/>
    </location>
</feature>
<evidence type="ECO:0000313" key="4">
    <source>
        <dbReference type="Proteomes" id="UP000319852"/>
    </source>
</evidence>
<protein>
    <recommendedName>
        <fullName evidence="2">PpiC domain-containing protein</fullName>
    </recommendedName>
</protein>
<accession>A0A517MWE9</accession>
<evidence type="ECO:0000259" key="2">
    <source>
        <dbReference type="Pfam" id="PF13145"/>
    </source>
</evidence>
<dbReference type="KEGG" id="amob:HG15A2_24960"/>
<feature type="chain" id="PRO_5021878963" description="PpiC domain-containing protein" evidence="1">
    <location>
        <begin position="31"/>
        <end position="341"/>
    </location>
</feature>
<feature type="domain" description="PpiC" evidence="2">
    <location>
        <begin position="177"/>
        <end position="222"/>
    </location>
</feature>
<evidence type="ECO:0000313" key="3">
    <source>
        <dbReference type="EMBL" id="QDS99204.1"/>
    </source>
</evidence>
<name>A0A517MWE9_9BACT</name>
<dbReference type="PANTHER" id="PTHR47245:SF2">
    <property type="entry name" value="PEPTIDYL-PROLYL CIS-TRANS ISOMERASE HP_0175-RELATED"/>
    <property type="match status" value="1"/>
</dbReference>
<keyword evidence="4" id="KW-1185">Reference proteome</keyword>
<dbReference type="PANTHER" id="PTHR47245">
    <property type="entry name" value="PEPTIDYLPROLYL ISOMERASE"/>
    <property type="match status" value="1"/>
</dbReference>
<dbReference type="AlphaFoldDB" id="A0A517MWE9"/>
<dbReference type="GO" id="GO:0003755">
    <property type="term" value="F:peptidyl-prolyl cis-trans isomerase activity"/>
    <property type="evidence" value="ECO:0007669"/>
    <property type="project" value="InterPro"/>
</dbReference>
<dbReference type="Pfam" id="PF13145">
    <property type="entry name" value="Rotamase_2"/>
    <property type="match status" value="1"/>
</dbReference>
<gene>
    <name evidence="3" type="ORF">HG15A2_24960</name>
</gene>
<dbReference type="InterPro" id="IPR000297">
    <property type="entry name" value="PPIase_PpiC"/>
</dbReference>